<accession>A0A8J3M636</accession>
<keyword evidence="2" id="KW-1133">Transmembrane helix</keyword>
<evidence type="ECO:0000313" key="3">
    <source>
        <dbReference type="EMBL" id="GIG77865.1"/>
    </source>
</evidence>
<gene>
    <name evidence="3" type="ORF">Pka01_09920</name>
</gene>
<dbReference type="AlphaFoldDB" id="A0A8J3M636"/>
<protein>
    <submittedName>
        <fullName evidence="3">Uncharacterized protein</fullName>
    </submittedName>
</protein>
<organism evidence="3 4">
    <name type="scientific">Planotetraspora kaengkrachanensis</name>
    <dbReference type="NCBI Taxonomy" id="575193"/>
    <lineage>
        <taxon>Bacteria</taxon>
        <taxon>Bacillati</taxon>
        <taxon>Actinomycetota</taxon>
        <taxon>Actinomycetes</taxon>
        <taxon>Streptosporangiales</taxon>
        <taxon>Streptosporangiaceae</taxon>
        <taxon>Planotetraspora</taxon>
    </lineage>
</organism>
<dbReference type="Proteomes" id="UP000630097">
    <property type="component" value="Unassembled WGS sequence"/>
</dbReference>
<keyword evidence="2" id="KW-0812">Transmembrane</keyword>
<feature type="region of interest" description="Disordered" evidence="1">
    <location>
        <begin position="276"/>
        <end position="319"/>
    </location>
</feature>
<evidence type="ECO:0000256" key="1">
    <source>
        <dbReference type="SAM" id="MobiDB-lite"/>
    </source>
</evidence>
<proteinExistence type="predicted"/>
<comment type="caution">
    <text evidence="3">The sequence shown here is derived from an EMBL/GenBank/DDBJ whole genome shotgun (WGS) entry which is preliminary data.</text>
</comment>
<evidence type="ECO:0000313" key="4">
    <source>
        <dbReference type="Proteomes" id="UP000630097"/>
    </source>
</evidence>
<keyword evidence="2" id="KW-0472">Membrane</keyword>
<reference evidence="3 4" key="1">
    <citation type="submission" date="2021-01" db="EMBL/GenBank/DDBJ databases">
        <title>Whole genome shotgun sequence of Planotetraspora kaengkrachanensis NBRC 104272.</title>
        <authorList>
            <person name="Komaki H."/>
            <person name="Tamura T."/>
        </authorList>
    </citation>
    <scope>NUCLEOTIDE SEQUENCE [LARGE SCALE GENOMIC DNA]</scope>
    <source>
        <strain evidence="3 4">NBRC 104272</strain>
    </source>
</reference>
<name>A0A8J3M636_9ACTN</name>
<keyword evidence="4" id="KW-1185">Reference proteome</keyword>
<feature type="compositionally biased region" description="Basic residues" evidence="1">
    <location>
        <begin position="309"/>
        <end position="319"/>
    </location>
</feature>
<evidence type="ECO:0000256" key="2">
    <source>
        <dbReference type="SAM" id="Phobius"/>
    </source>
</evidence>
<sequence length="319" mass="34307">MAPVIGALGVAAAIWFASGPPGNFAAPSPAIALDARYSGVFSCELDCVRWSGTERITFGLASHAETLADRLTSALGQGNWELERSVVHPGALDSVELQFTRHTTTAEIPLPSLWPPTVTHRIAVFAPLVQPHSYFDLRETDLAKENLGWLSDQQREWLTRKGSLKVNLGLDPASSLTLRYPVFGVTATTPSSDAHPIAQGREERVIGLGDPDLLDDGGVAVDVLAGKFRQQQLAAVVTAGPQVWVLTVILALLLIVVGIYKERLTARLGGLLPWGRADKDTRLESPPLQSAPARPAPPTKTGKGETGSRTRRIRRKAGR</sequence>
<dbReference type="EMBL" id="BONV01000003">
    <property type="protein sequence ID" value="GIG77865.1"/>
    <property type="molecule type" value="Genomic_DNA"/>
</dbReference>
<feature type="transmembrane region" description="Helical" evidence="2">
    <location>
        <begin position="243"/>
        <end position="260"/>
    </location>
</feature>